<evidence type="ECO:0000256" key="2">
    <source>
        <dbReference type="ARBA" id="ARBA00006464"/>
    </source>
</evidence>
<evidence type="ECO:0000313" key="11">
    <source>
        <dbReference type="EMBL" id="MDV6227775.1"/>
    </source>
</evidence>
<keyword evidence="3" id="KW-1003">Cell membrane</keyword>
<dbReference type="Proteomes" id="UP001185659">
    <property type="component" value="Unassembled WGS sequence"/>
</dbReference>
<evidence type="ECO:0000256" key="9">
    <source>
        <dbReference type="SAM" id="Phobius"/>
    </source>
</evidence>
<dbReference type="Pfam" id="PF02397">
    <property type="entry name" value="Bac_transf"/>
    <property type="match status" value="1"/>
</dbReference>
<accession>A0ABU4ANH3</accession>
<sequence>MIDGEAHRTTPRGGFMLYAYDSSVKQELELRKVRHFRSYFVFKRTFDIVFSILVLFFLLPAFAAISLCILISDGRPVFYRQKRIGRDGRVFDCLKFRTMRRDADRLLKELLDKNPVLLQEWRACQKLRDDPRIHPIGRFLRVSSLDELPQFVNVLKGEMSVVGPRPIVEDEMVRYGERINDYLLMKPGITGLWQVSGRNDTSYDKRVSLDVHYFQNRTTWLDLKIVWRTVGVFLFDHNGC</sequence>
<evidence type="ECO:0000256" key="8">
    <source>
        <dbReference type="ARBA" id="ARBA00023169"/>
    </source>
</evidence>
<evidence type="ECO:0000256" key="7">
    <source>
        <dbReference type="ARBA" id="ARBA00023136"/>
    </source>
</evidence>
<name>A0ABU4ANH3_9HYPH</name>
<evidence type="ECO:0000313" key="12">
    <source>
        <dbReference type="Proteomes" id="UP001185659"/>
    </source>
</evidence>
<feature type="domain" description="Bacterial sugar transferase" evidence="10">
    <location>
        <begin position="43"/>
        <end position="234"/>
    </location>
</feature>
<evidence type="ECO:0000256" key="3">
    <source>
        <dbReference type="ARBA" id="ARBA00022475"/>
    </source>
</evidence>
<keyword evidence="5 9" id="KW-0812">Transmembrane</keyword>
<keyword evidence="7 9" id="KW-0472">Membrane</keyword>
<evidence type="ECO:0000256" key="1">
    <source>
        <dbReference type="ARBA" id="ARBA00004236"/>
    </source>
</evidence>
<dbReference type="GO" id="GO:0016740">
    <property type="term" value="F:transferase activity"/>
    <property type="evidence" value="ECO:0007669"/>
    <property type="project" value="UniProtKB-KW"/>
</dbReference>
<evidence type="ECO:0000256" key="6">
    <source>
        <dbReference type="ARBA" id="ARBA00022989"/>
    </source>
</evidence>
<keyword evidence="8" id="KW-0270">Exopolysaccharide synthesis</keyword>
<keyword evidence="12" id="KW-1185">Reference proteome</keyword>
<keyword evidence="6 9" id="KW-1133">Transmembrane helix</keyword>
<comment type="similarity">
    <text evidence="2">Belongs to the bacterial sugar transferase family.</text>
</comment>
<dbReference type="RefSeq" id="WP_317561922.1">
    <property type="nucleotide sequence ID" value="NZ_JAWLIP010000007.1"/>
</dbReference>
<gene>
    <name evidence="11" type="ORF">R2G56_15855</name>
</gene>
<dbReference type="InterPro" id="IPR003362">
    <property type="entry name" value="Bact_transf"/>
</dbReference>
<comment type="caution">
    <text evidence="11">The sequence shown here is derived from an EMBL/GenBank/DDBJ whole genome shotgun (WGS) entry which is preliminary data.</text>
</comment>
<organism evidence="11 12">
    <name type="scientific">Nitratireductor aquimarinus</name>
    <dbReference type="NCBI Taxonomy" id="889300"/>
    <lineage>
        <taxon>Bacteria</taxon>
        <taxon>Pseudomonadati</taxon>
        <taxon>Pseudomonadota</taxon>
        <taxon>Alphaproteobacteria</taxon>
        <taxon>Hyphomicrobiales</taxon>
        <taxon>Phyllobacteriaceae</taxon>
        <taxon>Nitratireductor</taxon>
    </lineage>
</organism>
<evidence type="ECO:0000259" key="10">
    <source>
        <dbReference type="Pfam" id="PF02397"/>
    </source>
</evidence>
<dbReference type="PANTHER" id="PTHR30576:SF4">
    <property type="entry name" value="UNDECAPRENYL-PHOSPHATE GALACTOSE PHOSPHOTRANSFERASE"/>
    <property type="match status" value="1"/>
</dbReference>
<reference evidence="11 12" key="1">
    <citation type="submission" date="2023-10" db="EMBL/GenBank/DDBJ databases">
        <authorList>
            <person name="Venkata Ramana C."/>
            <person name="Sasikala C."/>
            <person name="Dhurka M."/>
        </authorList>
    </citation>
    <scope>NUCLEOTIDE SEQUENCE [LARGE SCALE GENOMIC DNA]</scope>
    <source>
        <strain evidence="11 12">KCTC 32151</strain>
    </source>
</reference>
<evidence type="ECO:0000256" key="5">
    <source>
        <dbReference type="ARBA" id="ARBA00022692"/>
    </source>
</evidence>
<proteinExistence type="inferred from homology"/>
<evidence type="ECO:0000256" key="4">
    <source>
        <dbReference type="ARBA" id="ARBA00022679"/>
    </source>
</evidence>
<feature type="transmembrane region" description="Helical" evidence="9">
    <location>
        <begin position="48"/>
        <end position="72"/>
    </location>
</feature>
<keyword evidence="4 11" id="KW-0808">Transferase</keyword>
<dbReference type="PANTHER" id="PTHR30576">
    <property type="entry name" value="COLANIC BIOSYNTHESIS UDP-GLUCOSE LIPID CARRIER TRANSFERASE"/>
    <property type="match status" value="1"/>
</dbReference>
<dbReference type="EMBL" id="JAWLIP010000007">
    <property type="protein sequence ID" value="MDV6227775.1"/>
    <property type="molecule type" value="Genomic_DNA"/>
</dbReference>
<comment type="subcellular location">
    <subcellularLocation>
        <location evidence="1">Cell membrane</location>
    </subcellularLocation>
</comment>
<protein>
    <submittedName>
        <fullName evidence="11">Sugar transferase</fullName>
    </submittedName>
</protein>